<keyword evidence="2" id="KW-1185">Reference proteome</keyword>
<dbReference type="PANTHER" id="PTHR34131">
    <property type="entry name" value="(RAP ANNOTATION RELEASE2) GALACTOSE-BINDING LIKE DOMAIN CONTAINING PROTEIN"/>
    <property type="match status" value="1"/>
</dbReference>
<name>A0AA41UW36_PAPNU</name>
<gene>
    <name evidence="1" type="ORF">MKW94_008990</name>
</gene>
<evidence type="ECO:0000313" key="2">
    <source>
        <dbReference type="Proteomes" id="UP001177140"/>
    </source>
</evidence>
<reference evidence="1" key="1">
    <citation type="submission" date="2022-03" db="EMBL/GenBank/DDBJ databases">
        <title>A functionally conserved STORR gene fusion in Papaver species that diverged 16.8 million years ago.</title>
        <authorList>
            <person name="Catania T."/>
        </authorList>
    </citation>
    <scope>NUCLEOTIDE SEQUENCE</scope>
    <source>
        <strain evidence="1">S-191538</strain>
    </source>
</reference>
<dbReference type="EMBL" id="JAJJMA010006039">
    <property type="protein sequence ID" value="MCL7021917.1"/>
    <property type="molecule type" value="Genomic_DNA"/>
</dbReference>
<sequence length="102" mass="11546">FEGSQVVRSLNDRFSASMSNHITWDDVSASEPCLYIDVKVEVSLEIYTQPFTLLPTSAVEKPGNLVVQTLVDRLLPLLLQQLVQDYEKWVQDQQQCLESSSS</sequence>
<accession>A0AA41UW36</accession>
<feature type="non-terminal residue" evidence="1">
    <location>
        <position position="1"/>
    </location>
</feature>
<dbReference type="AlphaFoldDB" id="A0AA41UW36"/>
<dbReference type="Pfam" id="PF09366">
    <property type="entry name" value="DUF1997"/>
    <property type="match status" value="1"/>
</dbReference>
<protein>
    <submittedName>
        <fullName evidence="1">Uncharacterized protein</fullName>
    </submittedName>
</protein>
<proteinExistence type="predicted"/>
<comment type="caution">
    <text evidence="1">The sequence shown here is derived from an EMBL/GenBank/DDBJ whole genome shotgun (WGS) entry which is preliminary data.</text>
</comment>
<dbReference type="PANTHER" id="PTHR34131:SF2">
    <property type="entry name" value="FAMILY PROTEIN, PUTATIVE (DUF1997)-RELATED"/>
    <property type="match status" value="1"/>
</dbReference>
<organism evidence="1 2">
    <name type="scientific">Papaver nudicaule</name>
    <name type="common">Iceland poppy</name>
    <dbReference type="NCBI Taxonomy" id="74823"/>
    <lineage>
        <taxon>Eukaryota</taxon>
        <taxon>Viridiplantae</taxon>
        <taxon>Streptophyta</taxon>
        <taxon>Embryophyta</taxon>
        <taxon>Tracheophyta</taxon>
        <taxon>Spermatophyta</taxon>
        <taxon>Magnoliopsida</taxon>
        <taxon>Ranunculales</taxon>
        <taxon>Papaveraceae</taxon>
        <taxon>Papaveroideae</taxon>
        <taxon>Papaver</taxon>
    </lineage>
</organism>
<dbReference type="InterPro" id="IPR018971">
    <property type="entry name" value="DUF1997"/>
</dbReference>
<evidence type="ECO:0000313" key="1">
    <source>
        <dbReference type="EMBL" id="MCL7021917.1"/>
    </source>
</evidence>
<dbReference type="Proteomes" id="UP001177140">
    <property type="component" value="Unassembled WGS sequence"/>
</dbReference>